<sequence length="155" mass="17575">MTKVKMRPLRLGGARKRMVRTQVGALCYRLREGRLEYLLVTSRGTGRWVIPKGWPMDGETPAAAACHEAWEEAGVTGKPVGNAIGVYSYVKPADRDALPRIVVVFPVRVKRLAETFPECRERRRKWLSPRKAAGRLAEPELRQILRDFVPPELRG</sequence>
<proteinExistence type="predicted"/>
<evidence type="ECO:0000256" key="2">
    <source>
        <dbReference type="ARBA" id="ARBA00022723"/>
    </source>
</evidence>
<dbReference type="AlphaFoldDB" id="A0AAE3T7P1"/>
<evidence type="ECO:0000256" key="4">
    <source>
        <dbReference type="ARBA" id="ARBA00022842"/>
    </source>
</evidence>
<reference evidence="6" key="1">
    <citation type="submission" date="2023-03" db="EMBL/GenBank/DDBJ databases">
        <title>Multiphase analysis and comparison of six strains from genera Psychromarinibacter, Lutimaribacter, and Maritimibacter, including a novel species: Psychromarinibacter sediminicola sp. nov.</title>
        <authorList>
            <person name="Wang Y.-H."/>
            <person name="Ye M.-Q."/>
            <person name="Du Z.-J."/>
        </authorList>
    </citation>
    <scope>NUCLEOTIDE SEQUENCE</scope>
    <source>
        <strain evidence="6">C21-152</strain>
    </source>
</reference>
<name>A0AAE3T7P1_9RHOB</name>
<dbReference type="GO" id="GO:0005737">
    <property type="term" value="C:cytoplasm"/>
    <property type="evidence" value="ECO:0007669"/>
    <property type="project" value="TreeGrafter"/>
</dbReference>
<keyword evidence="4" id="KW-0460">Magnesium</keyword>
<feature type="domain" description="Nudix hydrolase" evidence="5">
    <location>
        <begin position="20"/>
        <end position="149"/>
    </location>
</feature>
<dbReference type="Proteomes" id="UP001220964">
    <property type="component" value="Unassembled WGS sequence"/>
</dbReference>
<protein>
    <submittedName>
        <fullName evidence="6">NUDIX hydrolase</fullName>
    </submittedName>
</protein>
<evidence type="ECO:0000259" key="5">
    <source>
        <dbReference type="PROSITE" id="PS51462"/>
    </source>
</evidence>
<organism evidence="6 7">
    <name type="scientific">Psychromarinibacter sediminicola</name>
    <dbReference type="NCBI Taxonomy" id="3033385"/>
    <lineage>
        <taxon>Bacteria</taxon>
        <taxon>Pseudomonadati</taxon>
        <taxon>Pseudomonadota</taxon>
        <taxon>Alphaproteobacteria</taxon>
        <taxon>Rhodobacterales</taxon>
        <taxon>Paracoccaceae</taxon>
        <taxon>Psychromarinibacter</taxon>
    </lineage>
</organism>
<evidence type="ECO:0000313" key="6">
    <source>
        <dbReference type="EMBL" id="MDF0600412.1"/>
    </source>
</evidence>
<dbReference type="GO" id="GO:0000298">
    <property type="term" value="F:endopolyphosphatase activity"/>
    <property type="evidence" value="ECO:0007669"/>
    <property type="project" value="TreeGrafter"/>
</dbReference>
<dbReference type="PANTHER" id="PTHR12629">
    <property type="entry name" value="DIPHOSPHOINOSITOL POLYPHOSPHATE PHOSPHOHYDROLASE"/>
    <property type="match status" value="1"/>
</dbReference>
<dbReference type="GO" id="GO:1901907">
    <property type="term" value="P:diadenosine pentaphosphate catabolic process"/>
    <property type="evidence" value="ECO:0007669"/>
    <property type="project" value="TreeGrafter"/>
</dbReference>
<comment type="cofactor">
    <cofactor evidence="1">
        <name>Mg(2+)</name>
        <dbReference type="ChEBI" id="CHEBI:18420"/>
    </cofactor>
</comment>
<keyword evidence="2" id="KW-0479">Metal-binding</keyword>
<dbReference type="PROSITE" id="PS51462">
    <property type="entry name" value="NUDIX"/>
    <property type="match status" value="1"/>
</dbReference>
<accession>A0AAE3T7P1</accession>
<dbReference type="InterPro" id="IPR015797">
    <property type="entry name" value="NUDIX_hydrolase-like_dom_sf"/>
</dbReference>
<dbReference type="GO" id="GO:1901909">
    <property type="term" value="P:diadenosine hexaphosphate catabolic process"/>
    <property type="evidence" value="ECO:0007669"/>
    <property type="project" value="TreeGrafter"/>
</dbReference>
<keyword evidence="3 6" id="KW-0378">Hydrolase</keyword>
<dbReference type="GO" id="GO:0071543">
    <property type="term" value="P:diphosphoinositol polyphosphate metabolic process"/>
    <property type="evidence" value="ECO:0007669"/>
    <property type="project" value="TreeGrafter"/>
</dbReference>
<dbReference type="Pfam" id="PF00293">
    <property type="entry name" value="NUDIX"/>
    <property type="match status" value="1"/>
</dbReference>
<dbReference type="GO" id="GO:0008486">
    <property type="term" value="F:diphosphoinositol-polyphosphate diphosphatase activity"/>
    <property type="evidence" value="ECO:0007669"/>
    <property type="project" value="TreeGrafter"/>
</dbReference>
<dbReference type="SUPFAM" id="SSF55811">
    <property type="entry name" value="Nudix"/>
    <property type="match status" value="1"/>
</dbReference>
<dbReference type="GO" id="GO:0034431">
    <property type="term" value="F:bis(5'-adenosyl)-hexaphosphatase activity"/>
    <property type="evidence" value="ECO:0007669"/>
    <property type="project" value="TreeGrafter"/>
</dbReference>
<dbReference type="GO" id="GO:0034432">
    <property type="term" value="F:bis(5'-adenosyl)-pentaphosphatase activity"/>
    <property type="evidence" value="ECO:0007669"/>
    <property type="project" value="TreeGrafter"/>
</dbReference>
<keyword evidence="7" id="KW-1185">Reference proteome</keyword>
<dbReference type="Gene3D" id="3.90.79.10">
    <property type="entry name" value="Nucleoside Triphosphate Pyrophosphohydrolase"/>
    <property type="match status" value="1"/>
</dbReference>
<evidence type="ECO:0000256" key="3">
    <source>
        <dbReference type="ARBA" id="ARBA00022801"/>
    </source>
</evidence>
<dbReference type="GO" id="GO:0046872">
    <property type="term" value="F:metal ion binding"/>
    <property type="evidence" value="ECO:0007669"/>
    <property type="project" value="UniProtKB-KW"/>
</dbReference>
<gene>
    <name evidence="6" type="ORF">P1J78_06695</name>
</gene>
<evidence type="ECO:0000313" key="7">
    <source>
        <dbReference type="Proteomes" id="UP001220964"/>
    </source>
</evidence>
<dbReference type="CDD" id="cd04666">
    <property type="entry name" value="NUDIX_DIPP2_like_Nudt4"/>
    <property type="match status" value="1"/>
</dbReference>
<comment type="caution">
    <text evidence="6">The sequence shown here is derived from an EMBL/GenBank/DDBJ whole genome shotgun (WGS) entry which is preliminary data.</text>
</comment>
<dbReference type="EMBL" id="JARGYC010000012">
    <property type="protein sequence ID" value="MDF0600412.1"/>
    <property type="molecule type" value="Genomic_DNA"/>
</dbReference>
<dbReference type="InterPro" id="IPR047198">
    <property type="entry name" value="DDP-like_NUDIX"/>
</dbReference>
<dbReference type="PANTHER" id="PTHR12629:SF0">
    <property type="entry name" value="DIPHOSPHOINOSITOL-POLYPHOSPHATE DIPHOSPHATASE"/>
    <property type="match status" value="1"/>
</dbReference>
<dbReference type="RefSeq" id="WP_275566556.1">
    <property type="nucleotide sequence ID" value="NZ_JARGYC010000012.1"/>
</dbReference>
<dbReference type="InterPro" id="IPR000086">
    <property type="entry name" value="NUDIX_hydrolase_dom"/>
</dbReference>
<dbReference type="GO" id="GO:1901911">
    <property type="term" value="P:adenosine 5'-(hexahydrogen pentaphosphate) catabolic process"/>
    <property type="evidence" value="ECO:0007669"/>
    <property type="project" value="TreeGrafter"/>
</dbReference>
<evidence type="ECO:0000256" key="1">
    <source>
        <dbReference type="ARBA" id="ARBA00001946"/>
    </source>
</evidence>